<dbReference type="PANTHER" id="PTHR11835">
    <property type="entry name" value="DECARBOXYLATING DEHYDROGENASES-ISOCITRATE, ISOPROPYLMALATE, TARTRATE"/>
    <property type="match status" value="1"/>
</dbReference>
<dbReference type="GO" id="GO:0004449">
    <property type="term" value="F:isocitrate dehydrogenase (NAD+) activity"/>
    <property type="evidence" value="ECO:0007669"/>
    <property type="project" value="TreeGrafter"/>
</dbReference>
<dbReference type="Gene3D" id="3.40.718.10">
    <property type="entry name" value="Isopropylmalate Dehydrogenase"/>
    <property type="match status" value="1"/>
</dbReference>
<reference evidence="2" key="2">
    <citation type="journal article" date="2014" name="ISME J.">
        <title>Microbial stratification in low pH oxic and suboxic macroscopic growths along an acid mine drainage.</title>
        <authorList>
            <person name="Mendez-Garcia C."/>
            <person name="Mesa V."/>
            <person name="Sprenger R.R."/>
            <person name="Richter M."/>
            <person name="Diez M.S."/>
            <person name="Solano J."/>
            <person name="Bargiela R."/>
            <person name="Golyshina O.V."/>
            <person name="Manteca A."/>
            <person name="Ramos J.L."/>
            <person name="Gallego J.R."/>
            <person name="Llorente I."/>
            <person name="Martins Dos Santos V.A."/>
            <person name="Jensen O.N."/>
            <person name="Pelaez A.I."/>
            <person name="Sanchez J."/>
            <person name="Ferrer M."/>
        </authorList>
    </citation>
    <scope>NUCLEOTIDE SEQUENCE</scope>
</reference>
<dbReference type="SUPFAM" id="SSF53659">
    <property type="entry name" value="Isocitrate/Isopropylmalate dehydrogenase-like"/>
    <property type="match status" value="1"/>
</dbReference>
<evidence type="ECO:0000256" key="1">
    <source>
        <dbReference type="ARBA" id="ARBA00007769"/>
    </source>
</evidence>
<comment type="caution">
    <text evidence="2">The sequence shown here is derived from an EMBL/GenBank/DDBJ whole genome shotgun (WGS) entry which is preliminary data.</text>
</comment>
<dbReference type="PANTHER" id="PTHR11835:SF43">
    <property type="entry name" value="ISOPROPYLMALATE DEHYDROGENASE-LIKE DOMAIN-CONTAINING PROTEIN"/>
    <property type="match status" value="1"/>
</dbReference>
<dbReference type="EMBL" id="AUZY01012354">
    <property type="protein sequence ID" value="EQD30321.1"/>
    <property type="molecule type" value="Genomic_DNA"/>
</dbReference>
<dbReference type="GO" id="GO:0005739">
    <property type="term" value="C:mitochondrion"/>
    <property type="evidence" value="ECO:0007669"/>
    <property type="project" value="TreeGrafter"/>
</dbReference>
<protein>
    <submittedName>
        <fullName evidence="2">Isocitrate dehydrogenase</fullName>
    </submittedName>
</protein>
<name>T0Y5D8_9ZZZZ</name>
<comment type="similarity">
    <text evidence="1">Belongs to the isocitrate and isopropylmalate dehydrogenases family.</text>
</comment>
<proteinExistence type="inferred from homology"/>
<evidence type="ECO:0000313" key="2">
    <source>
        <dbReference type="EMBL" id="EQD30321.1"/>
    </source>
</evidence>
<reference evidence="2" key="1">
    <citation type="submission" date="2013-08" db="EMBL/GenBank/DDBJ databases">
        <authorList>
            <person name="Mendez C."/>
            <person name="Richter M."/>
            <person name="Ferrer M."/>
            <person name="Sanchez J."/>
        </authorList>
    </citation>
    <scope>NUCLEOTIDE SEQUENCE</scope>
</reference>
<organism evidence="2">
    <name type="scientific">mine drainage metagenome</name>
    <dbReference type="NCBI Taxonomy" id="410659"/>
    <lineage>
        <taxon>unclassified sequences</taxon>
        <taxon>metagenomes</taxon>
        <taxon>ecological metagenomes</taxon>
    </lineage>
</organism>
<dbReference type="GO" id="GO:0006102">
    <property type="term" value="P:isocitrate metabolic process"/>
    <property type="evidence" value="ECO:0007669"/>
    <property type="project" value="TreeGrafter"/>
</dbReference>
<gene>
    <name evidence="2" type="ORF">B1B_18461</name>
</gene>
<sequence>MPEAGQPPRLRAGIRYAFEYARRNGRRKVSCLTKDNIMKLTDGLFHSVFRE</sequence>
<accession>T0Y5D8</accession>
<feature type="non-terminal residue" evidence="2">
    <location>
        <position position="51"/>
    </location>
</feature>
<dbReference type="GO" id="GO:0006099">
    <property type="term" value="P:tricarboxylic acid cycle"/>
    <property type="evidence" value="ECO:0007669"/>
    <property type="project" value="TreeGrafter"/>
</dbReference>
<dbReference type="AlphaFoldDB" id="T0Y5D8"/>